<feature type="coiled-coil region" evidence="3">
    <location>
        <begin position="264"/>
        <end position="312"/>
    </location>
</feature>
<feature type="compositionally biased region" description="Acidic residues" evidence="4">
    <location>
        <begin position="558"/>
        <end position="575"/>
    </location>
</feature>
<keyword evidence="3" id="KW-0175">Coiled coil</keyword>
<dbReference type="Pfam" id="PF09732">
    <property type="entry name" value="CactinC_cactus"/>
    <property type="match status" value="1"/>
</dbReference>
<feature type="compositionally biased region" description="Basic and acidic residues" evidence="4">
    <location>
        <begin position="95"/>
        <end position="110"/>
    </location>
</feature>
<dbReference type="PANTHER" id="PTHR21737">
    <property type="entry name" value="POLYGLUTAMINE BINDING PROTEIN 1/MARVEL MEMBRANE-ASSOCIATING DOMAIN CONTAINING 3"/>
    <property type="match status" value="1"/>
</dbReference>
<dbReference type="Pfam" id="PF10312">
    <property type="entry name" value="Cactin_mid"/>
    <property type="match status" value="1"/>
</dbReference>
<feature type="compositionally biased region" description="Basic residues" evidence="4">
    <location>
        <begin position="56"/>
        <end position="70"/>
    </location>
</feature>
<dbReference type="InterPro" id="IPR018816">
    <property type="entry name" value="Cactin_central"/>
</dbReference>
<evidence type="ECO:0000259" key="5">
    <source>
        <dbReference type="Pfam" id="PF09732"/>
    </source>
</evidence>
<evidence type="ECO:0000256" key="1">
    <source>
        <dbReference type="ARBA" id="ARBA00006895"/>
    </source>
</evidence>
<keyword evidence="8" id="KW-1185">Reference proteome</keyword>
<evidence type="ECO:0000313" key="8">
    <source>
        <dbReference type="Proteomes" id="UP000198287"/>
    </source>
</evidence>
<name>A0A226F042_FOLCA</name>
<dbReference type="STRING" id="158441.A0A226F042"/>
<proteinExistence type="inferred from homology"/>
<feature type="domain" description="Splicing factor Cactin C-terminal" evidence="5">
    <location>
        <begin position="664"/>
        <end position="788"/>
    </location>
</feature>
<reference evidence="7 8" key="1">
    <citation type="submission" date="2015-12" db="EMBL/GenBank/DDBJ databases">
        <title>The genome of Folsomia candida.</title>
        <authorList>
            <person name="Faddeeva A."/>
            <person name="Derks M.F."/>
            <person name="Anvar Y."/>
            <person name="Smit S."/>
            <person name="Van Straalen N."/>
            <person name="Roelofs D."/>
        </authorList>
    </citation>
    <scope>NUCLEOTIDE SEQUENCE [LARGE SCALE GENOMIC DNA]</scope>
    <source>
        <strain evidence="7 8">VU population</strain>
        <tissue evidence="7">Whole body</tissue>
    </source>
</reference>
<feature type="region of interest" description="Disordered" evidence="4">
    <location>
        <begin position="1"/>
        <end position="222"/>
    </location>
</feature>
<feature type="compositionally biased region" description="Basic and acidic residues" evidence="4">
    <location>
        <begin position="118"/>
        <end position="127"/>
    </location>
</feature>
<dbReference type="OMA" id="HIDFWND"/>
<evidence type="ECO:0000256" key="2">
    <source>
        <dbReference type="ARBA" id="ARBA00034534"/>
    </source>
</evidence>
<dbReference type="InterPro" id="IPR019134">
    <property type="entry name" value="Cactin_C"/>
</dbReference>
<dbReference type="GO" id="GO:0005737">
    <property type="term" value="C:cytoplasm"/>
    <property type="evidence" value="ECO:0007669"/>
    <property type="project" value="TreeGrafter"/>
</dbReference>
<dbReference type="SMART" id="SM01050">
    <property type="entry name" value="CactinC_cactus"/>
    <property type="match status" value="1"/>
</dbReference>
<dbReference type="EMBL" id="LNIX01000001">
    <property type="protein sequence ID" value="OXA62501.1"/>
    <property type="molecule type" value="Genomic_DNA"/>
</dbReference>
<protein>
    <recommendedName>
        <fullName evidence="2">Splicing factor Cactin</fullName>
    </recommendedName>
</protein>
<feature type="compositionally biased region" description="Basic residues" evidence="4">
    <location>
        <begin position="78"/>
        <end position="94"/>
    </location>
</feature>
<feature type="compositionally biased region" description="Basic residues" evidence="4">
    <location>
        <begin position="1"/>
        <end position="10"/>
    </location>
</feature>
<dbReference type="OrthoDB" id="265955at2759"/>
<dbReference type="AlphaFoldDB" id="A0A226F042"/>
<feature type="compositionally biased region" description="Basic residues" evidence="4">
    <location>
        <begin position="133"/>
        <end position="154"/>
    </location>
</feature>
<evidence type="ECO:0000259" key="6">
    <source>
        <dbReference type="Pfam" id="PF10312"/>
    </source>
</evidence>
<feature type="compositionally biased region" description="Basic and acidic residues" evidence="4">
    <location>
        <begin position="27"/>
        <end position="50"/>
    </location>
</feature>
<dbReference type="PANTHER" id="PTHR21737:SF4">
    <property type="entry name" value="SPLICING FACTOR CACTIN"/>
    <property type="match status" value="1"/>
</dbReference>
<sequence>MGRHRSRSRSRTPVESRLLKLANMDSLAEKMRLEKAKKKDEREWDKDKKMVSSTRPRSRSTSRGRNKMKQVRPERGNGSRRRSRSRSRSKTPPRKGKDQEGRAESRSKSSDKRHKDKKNKDKGKDKASSNNGKQHKEKKSKKSKKKKSKSRKRHSSSESDSDSSVSSADSLVLLQRLEEERKKQKAEEKRRKEEMKARETPEEKRQRRLAKKEEKERKRKERMGWDPEHLHYTNSDNPFGDHDLMGTFVWKKKLEKDGMKDMSKADIERRNRLLADENKRELEKVKQRRLEKERETQAREEEQQLLQRQKEAEQFQEWGKQEDVFHLEQARLRSKIRITDGRAKPIDLLAQYVSAEDEVDAIEMHEPYTYLNGLTIGDLEDLLEDIVVYKELERGKNLSYWNDITVIVEDELRKLRKLEQDDDYRMAVERREGINSAVASDVGELLKGKTAEKLEELKISIQSKLDGSVHGLDISYWESLLSQLKAYIARARLRDRHQDNLKAKLQMLKAQQGVKVEAESDESAHGDSQIPSQSMDIDETKQEPTSSATLKDQKGEELPDDDEEDDDEEQTDIVEESIRRYDVGGYSPKIISLDEIEPGIFVIGEDEDNARLEQARSQVLKVGKKVENVWTAEEKALEKEAKKGMTDDEAGFSVESQVSDLYLWSDKYRPRKPRYFNRVHTGFEWNKYNQTHYDMDNPPPKIVQGYKFNIFYPDLIDKTSTPRYTVTACADNPDFAILRFIAGPPYEDIAFKVVNREWEYSYKRGFRCQFQNNIFQCWYHFKRYRYRR</sequence>
<evidence type="ECO:0000256" key="4">
    <source>
        <dbReference type="SAM" id="MobiDB-lite"/>
    </source>
</evidence>
<comment type="similarity">
    <text evidence="1">Belongs to the CACTIN family.</text>
</comment>
<feature type="compositionally biased region" description="Basic and acidic residues" evidence="4">
    <location>
        <begin position="176"/>
        <end position="222"/>
    </location>
</feature>
<dbReference type="Proteomes" id="UP000198287">
    <property type="component" value="Unassembled WGS sequence"/>
</dbReference>
<gene>
    <name evidence="7" type="ORF">Fcan01_02787</name>
</gene>
<evidence type="ECO:0000256" key="3">
    <source>
        <dbReference type="SAM" id="Coils"/>
    </source>
</evidence>
<evidence type="ECO:0000313" key="7">
    <source>
        <dbReference type="EMBL" id="OXA62501.1"/>
    </source>
</evidence>
<dbReference type="GO" id="GO:0005681">
    <property type="term" value="C:spliceosomal complex"/>
    <property type="evidence" value="ECO:0007669"/>
    <property type="project" value="TreeGrafter"/>
</dbReference>
<feature type="compositionally biased region" description="Basic and acidic residues" evidence="4">
    <location>
        <begin position="516"/>
        <end position="525"/>
    </location>
</feature>
<dbReference type="GO" id="GO:0045292">
    <property type="term" value="P:mRNA cis splicing, via spliceosome"/>
    <property type="evidence" value="ECO:0007669"/>
    <property type="project" value="TreeGrafter"/>
</dbReference>
<organism evidence="7 8">
    <name type="scientific">Folsomia candida</name>
    <name type="common">Springtail</name>
    <dbReference type="NCBI Taxonomy" id="158441"/>
    <lineage>
        <taxon>Eukaryota</taxon>
        <taxon>Metazoa</taxon>
        <taxon>Ecdysozoa</taxon>
        <taxon>Arthropoda</taxon>
        <taxon>Hexapoda</taxon>
        <taxon>Collembola</taxon>
        <taxon>Entomobryomorpha</taxon>
        <taxon>Isotomoidea</taxon>
        <taxon>Isotomidae</taxon>
        <taxon>Proisotominae</taxon>
        <taxon>Folsomia</taxon>
    </lineage>
</organism>
<comment type="caution">
    <text evidence="7">The sequence shown here is derived from an EMBL/GenBank/DDBJ whole genome shotgun (WGS) entry which is preliminary data.</text>
</comment>
<accession>A0A226F042</accession>
<feature type="region of interest" description="Disordered" evidence="4">
    <location>
        <begin position="513"/>
        <end position="578"/>
    </location>
</feature>
<feature type="domain" description="Splicing factor cactin central" evidence="6">
    <location>
        <begin position="308"/>
        <end position="497"/>
    </location>
</feature>